<evidence type="ECO:0000313" key="2">
    <source>
        <dbReference type="Proteomes" id="UP000665026"/>
    </source>
</evidence>
<sequence length="185" mass="19547">MSNLVSALNGVKAKGFAEVSELGLSGMITLRGDLQSKEMAKAIKDATGAKVPATRKVSFGDKGSVAWMSPDELLVLVGYAATGEAKAALQAALAGQHFLAEVVSDARAHFRISGDAAHEALSKVMPVDFSTFEAGDFRRSRLSQVAAAVWKTESGDYELVCFRSVAQYVFDVLRTASTKGSEVAV</sequence>
<proteinExistence type="predicted"/>
<gene>
    <name evidence="1" type="ORF">HZ995_12710</name>
</gene>
<dbReference type="Gene3D" id="3.30.70.1520">
    <property type="entry name" value="Heterotetrameric sarcosine oxidase"/>
    <property type="match status" value="1"/>
</dbReference>
<dbReference type="Gene3D" id="3.30.1360.120">
    <property type="entry name" value="Probable tRNA modification gtpase trme, domain 1"/>
    <property type="match status" value="1"/>
</dbReference>
<dbReference type="KEGG" id="cact:HZ995_12710"/>
<reference evidence="1" key="1">
    <citation type="submission" date="2020-07" db="EMBL/GenBank/DDBJ databases">
        <title>Genome sequences of bacteria associated with the marine, planktonic diatom Thalassiosira profunda strain ECT2AJA-044.</title>
        <authorList>
            <person name="Gargas C.B."/>
            <person name="Roberts W.R."/>
            <person name="Alverson A.J."/>
        </authorList>
    </citation>
    <scope>NUCLEOTIDE SEQUENCE</scope>
    <source>
        <strain evidence="1">ECT2AJA-044</strain>
    </source>
</reference>
<organism evidence="1 2">
    <name type="scientific">Cognatishimia activa</name>
    <dbReference type="NCBI Taxonomy" id="1715691"/>
    <lineage>
        <taxon>Bacteria</taxon>
        <taxon>Pseudomonadati</taxon>
        <taxon>Pseudomonadota</taxon>
        <taxon>Alphaproteobacteria</taxon>
        <taxon>Rhodobacterales</taxon>
        <taxon>Paracoccaceae</taxon>
        <taxon>Cognatishimia</taxon>
    </lineage>
</organism>
<dbReference type="InterPro" id="IPR027266">
    <property type="entry name" value="TrmE/GcvT-like"/>
</dbReference>
<accession>A0A975I6W4</accession>
<dbReference type="Proteomes" id="UP000665026">
    <property type="component" value="Chromosome"/>
</dbReference>
<dbReference type="AlphaFoldDB" id="A0A975I6W4"/>
<evidence type="ECO:0000313" key="1">
    <source>
        <dbReference type="EMBL" id="QTN35334.1"/>
    </source>
</evidence>
<dbReference type="Pfam" id="PF04268">
    <property type="entry name" value="SoxG"/>
    <property type="match status" value="1"/>
</dbReference>
<dbReference type="InterPro" id="IPR007375">
    <property type="entry name" value="SoxG"/>
</dbReference>
<protein>
    <submittedName>
        <fullName evidence="1">Sarcosine oxidase subunit gamma</fullName>
    </submittedName>
</protein>
<dbReference type="RefSeq" id="WP_209356020.1">
    <property type="nucleotide sequence ID" value="NZ_CP060010.1"/>
</dbReference>
<dbReference type="SUPFAM" id="SSF103025">
    <property type="entry name" value="Folate-binding domain"/>
    <property type="match status" value="1"/>
</dbReference>
<name>A0A975I6W4_9RHOB</name>
<dbReference type="EMBL" id="CP060010">
    <property type="protein sequence ID" value="QTN35334.1"/>
    <property type="molecule type" value="Genomic_DNA"/>
</dbReference>